<evidence type="ECO:0000256" key="13">
    <source>
        <dbReference type="SAM" id="Coils"/>
    </source>
</evidence>
<evidence type="ECO:0000256" key="4">
    <source>
        <dbReference type="ARBA" id="ARBA00022603"/>
    </source>
</evidence>
<keyword evidence="4 12" id="KW-0489">Methyltransferase</keyword>
<evidence type="ECO:0000256" key="7">
    <source>
        <dbReference type="ARBA" id="ARBA00022723"/>
    </source>
</evidence>
<dbReference type="EMBL" id="ALBS01000333">
    <property type="protein sequence ID" value="EJT45154.1"/>
    <property type="molecule type" value="Genomic_DNA"/>
</dbReference>
<feature type="region of interest" description="Disordered" evidence="14">
    <location>
        <begin position="1"/>
        <end position="26"/>
    </location>
</feature>
<keyword evidence="8" id="KW-0863">Zinc-finger</keyword>
<feature type="domain" description="Methyltransferase" evidence="15">
    <location>
        <begin position="221"/>
        <end position="318"/>
    </location>
</feature>
<dbReference type="VEuPathDB" id="FungiDB:A1Q1_06471"/>
<dbReference type="Gene3D" id="3.40.50.150">
    <property type="entry name" value="Vaccinia Virus protein VP39"/>
    <property type="match status" value="1"/>
</dbReference>
<dbReference type="Pfam" id="PF21137">
    <property type="entry name" value="ANM3_C2H2_Zf"/>
    <property type="match status" value="1"/>
</dbReference>
<dbReference type="InterPro" id="IPR055135">
    <property type="entry name" value="PRMT_dom"/>
</dbReference>
<evidence type="ECO:0000259" key="15">
    <source>
        <dbReference type="Pfam" id="PF13649"/>
    </source>
</evidence>
<feature type="domain" description="Protein arginine N-methyltransferase 3-like C2H2 zinc finger" evidence="16">
    <location>
        <begin position="70"/>
        <end position="114"/>
    </location>
</feature>
<comment type="subcellular location">
    <subcellularLocation>
        <location evidence="1">Cytoplasm</location>
        <location evidence="1">Cytosol</location>
    </subcellularLocation>
</comment>
<evidence type="ECO:0000256" key="11">
    <source>
        <dbReference type="ARBA" id="ARBA00049303"/>
    </source>
</evidence>
<dbReference type="InterPro" id="IPR029063">
    <property type="entry name" value="SAM-dependent_MTases_sf"/>
</dbReference>
<evidence type="ECO:0000313" key="19">
    <source>
        <dbReference type="Proteomes" id="UP000002748"/>
    </source>
</evidence>
<dbReference type="InterPro" id="IPR025799">
    <property type="entry name" value="Arg_MeTrfase"/>
</dbReference>
<dbReference type="GO" id="GO:0005634">
    <property type="term" value="C:nucleus"/>
    <property type="evidence" value="ECO:0007669"/>
    <property type="project" value="TreeGrafter"/>
</dbReference>
<keyword evidence="13" id="KW-0175">Coiled coil</keyword>
<dbReference type="KEGG" id="tasa:A1Q1_06471"/>
<proteinExistence type="predicted"/>
<dbReference type="InterPro" id="IPR036236">
    <property type="entry name" value="Znf_C2H2_sf"/>
</dbReference>
<dbReference type="Gene3D" id="2.70.160.11">
    <property type="entry name" value="Hnrnp arginine n-methyltransferase1"/>
    <property type="match status" value="1"/>
</dbReference>
<keyword evidence="9" id="KW-0862">Zinc</keyword>
<dbReference type="PANTHER" id="PTHR11006:SF53">
    <property type="entry name" value="PROTEIN ARGININE N-METHYLTRANSFERASE 3"/>
    <property type="match status" value="1"/>
</dbReference>
<dbReference type="GO" id="GO:0005829">
    <property type="term" value="C:cytosol"/>
    <property type="evidence" value="ECO:0007669"/>
    <property type="project" value="UniProtKB-SubCell"/>
</dbReference>
<evidence type="ECO:0000256" key="10">
    <source>
        <dbReference type="ARBA" id="ARBA00047384"/>
    </source>
</evidence>
<keyword evidence="7" id="KW-0479">Metal-binding</keyword>
<feature type="domain" description="Protein arginine N-methyltransferase" evidence="17">
    <location>
        <begin position="464"/>
        <end position="521"/>
    </location>
</feature>
<evidence type="ECO:0000259" key="17">
    <source>
        <dbReference type="Pfam" id="PF22528"/>
    </source>
</evidence>
<accession>J6ELJ7</accession>
<keyword evidence="3" id="KW-0963">Cytoplasm</keyword>
<dbReference type="OrthoDB" id="7848332at2759"/>
<comment type="catalytic activity">
    <reaction evidence="11">
        <text>L-arginyl-[protein] + S-adenosyl-L-methionine = N(omega)-methyl-L-arginyl-[protein] + S-adenosyl-L-homocysteine + H(+)</text>
        <dbReference type="Rhea" id="RHEA:48100"/>
        <dbReference type="Rhea" id="RHEA-COMP:10532"/>
        <dbReference type="Rhea" id="RHEA-COMP:11990"/>
        <dbReference type="ChEBI" id="CHEBI:15378"/>
        <dbReference type="ChEBI" id="CHEBI:29965"/>
        <dbReference type="ChEBI" id="CHEBI:57856"/>
        <dbReference type="ChEBI" id="CHEBI:59789"/>
        <dbReference type="ChEBI" id="CHEBI:65280"/>
    </reaction>
    <physiologicalReaction direction="left-to-right" evidence="11">
        <dbReference type="Rhea" id="RHEA:48101"/>
    </physiologicalReaction>
</comment>
<dbReference type="SUPFAM" id="SSF53335">
    <property type="entry name" value="S-adenosyl-L-methionine-dependent methyltransferases"/>
    <property type="match status" value="1"/>
</dbReference>
<protein>
    <recommendedName>
        <fullName evidence="2">type I protein arginine methyltransferase</fullName>
        <ecNumber evidence="2">2.1.1.319</ecNumber>
    </recommendedName>
</protein>
<gene>
    <name evidence="18" type="ORF">A1Q1_06471</name>
</gene>
<evidence type="ECO:0000313" key="18">
    <source>
        <dbReference type="EMBL" id="EJT45154.1"/>
    </source>
</evidence>
<reference evidence="18 19" key="1">
    <citation type="journal article" date="2012" name="Eukaryot. Cell">
        <title>Draft genome sequence of CBS 2479, the standard type strain of Trichosporon asahii.</title>
        <authorList>
            <person name="Yang R.Y."/>
            <person name="Li H.T."/>
            <person name="Zhu H."/>
            <person name="Zhou G.P."/>
            <person name="Wang M."/>
            <person name="Wang L."/>
        </authorList>
    </citation>
    <scope>NUCLEOTIDE SEQUENCE [LARGE SCALE GENOMIC DNA]</scope>
    <source>
        <strain evidence="19">ATCC 90039 / CBS 2479 / JCM 2466 / KCTC 7840 / NCYC 2677 / UAMH 7654</strain>
    </source>
</reference>
<dbReference type="GeneID" id="25989983"/>
<dbReference type="RefSeq" id="XP_014177060.1">
    <property type="nucleotide sequence ID" value="XM_014321585.1"/>
</dbReference>
<evidence type="ECO:0000256" key="3">
    <source>
        <dbReference type="ARBA" id="ARBA00022490"/>
    </source>
</evidence>
<dbReference type="FunFam" id="3.40.50.150:FF:000003">
    <property type="entry name" value="Blast:Protein arginine N-methyltransferase 1"/>
    <property type="match status" value="1"/>
</dbReference>
<organism evidence="18 19">
    <name type="scientific">Trichosporon asahii var. asahii (strain ATCC 90039 / CBS 2479 / JCM 2466 / KCTC 7840 / NBRC 103889/ NCYC 2677 / UAMH 7654)</name>
    <name type="common">Yeast</name>
    <dbReference type="NCBI Taxonomy" id="1186058"/>
    <lineage>
        <taxon>Eukaryota</taxon>
        <taxon>Fungi</taxon>
        <taxon>Dikarya</taxon>
        <taxon>Basidiomycota</taxon>
        <taxon>Agaricomycotina</taxon>
        <taxon>Tremellomycetes</taxon>
        <taxon>Trichosporonales</taxon>
        <taxon>Trichosporonaceae</taxon>
        <taxon>Trichosporon</taxon>
    </lineage>
</organism>
<sequence length="539" mass="59180">MSFTIPANIAPPSDSGSDSASDDGGCSDWNSTLGDALCTQALFEDTVYPTAQEALAADAAKGFDLAAVSAKLGLDLYGRMRLINWIRRDKPTPADAAAIAKDDPKLSDDALLQPVLADDPLLQLEFDEDWSDDEEAPKAESSAEVEKLKAEIAALRGMLDRTMVEEVDTKGKGKVRDDDTHYFDSYAENDIHEIMLKDTTRTVSYARFILSNPAVFRDAVVLDVGAGTGILSMFAARAGAKHVYAIEASGLASKTRENIAANGLQSKITVIQSKVETVELPVKTVDIIISEWMGYMLLYESMLDSVLVARDRFLAPGGLMAPSQTRLVISGSTATRLQRERITFWENVYGFEMSNAMTTPYYGEGLVEVVDKEEVVTSDCIVRDINSHTATVAQLEFNAPFSLVATSGKTETVRAFLTHFDTFFSPIAGEAGHVPPHQNVHIHEFADDLTEKTVEPVNNAEANLVSFTTGPRGQPTHWKQVSFLLREPFELKPDQTVKGRFYCKKASCNSRELEIEIHYAVCDPGQEPETYKVHTSKVQ</sequence>
<evidence type="ECO:0000256" key="6">
    <source>
        <dbReference type="ARBA" id="ARBA00022691"/>
    </source>
</evidence>
<dbReference type="GO" id="GO:0008270">
    <property type="term" value="F:zinc ion binding"/>
    <property type="evidence" value="ECO:0007669"/>
    <property type="project" value="UniProtKB-KW"/>
</dbReference>
<comment type="caution">
    <text evidence="18">The sequence shown here is derived from an EMBL/GenBank/DDBJ whole genome shotgun (WGS) entry which is preliminary data.</text>
</comment>
<dbReference type="GO" id="GO:0035242">
    <property type="term" value="F:protein-arginine omega-N asymmetric methyltransferase activity"/>
    <property type="evidence" value="ECO:0007669"/>
    <property type="project" value="UniProtKB-EC"/>
</dbReference>
<evidence type="ECO:0000256" key="1">
    <source>
        <dbReference type="ARBA" id="ARBA00004514"/>
    </source>
</evidence>
<feature type="compositionally biased region" description="Low complexity" evidence="14">
    <location>
        <begin position="13"/>
        <end position="26"/>
    </location>
</feature>
<dbReference type="InterPro" id="IPR041698">
    <property type="entry name" value="Methyltransf_25"/>
</dbReference>
<dbReference type="CDD" id="cd02440">
    <property type="entry name" value="AdoMet_MTases"/>
    <property type="match status" value="1"/>
</dbReference>
<evidence type="ECO:0000256" key="9">
    <source>
        <dbReference type="ARBA" id="ARBA00022833"/>
    </source>
</evidence>
<keyword evidence="5 12" id="KW-0808">Transferase</keyword>
<dbReference type="PROSITE" id="PS51678">
    <property type="entry name" value="SAM_MT_PRMT"/>
    <property type="match status" value="1"/>
</dbReference>
<evidence type="ECO:0000256" key="8">
    <source>
        <dbReference type="ARBA" id="ARBA00022771"/>
    </source>
</evidence>
<dbReference type="Proteomes" id="UP000002748">
    <property type="component" value="Unassembled WGS sequence"/>
</dbReference>
<evidence type="ECO:0000256" key="2">
    <source>
        <dbReference type="ARBA" id="ARBA00011925"/>
    </source>
</evidence>
<dbReference type="Pfam" id="PF22528">
    <property type="entry name" value="PRMT_C"/>
    <property type="match status" value="2"/>
</dbReference>
<dbReference type="GO" id="GO:0032259">
    <property type="term" value="P:methylation"/>
    <property type="evidence" value="ECO:0007669"/>
    <property type="project" value="UniProtKB-KW"/>
</dbReference>
<name>J6ELJ7_TRIAS</name>
<dbReference type="PANTHER" id="PTHR11006">
    <property type="entry name" value="PROTEIN ARGININE N-METHYLTRANSFERASE"/>
    <property type="match status" value="1"/>
</dbReference>
<evidence type="ECO:0000256" key="14">
    <source>
        <dbReference type="SAM" id="MobiDB-lite"/>
    </source>
</evidence>
<dbReference type="Pfam" id="PF13649">
    <property type="entry name" value="Methyltransf_25"/>
    <property type="match status" value="1"/>
</dbReference>
<dbReference type="InterPro" id="IPR049482">
    <property type="entry name" value="ANM3-like_C2H2_Zf"/>
</dbReference>
<feature type="domain" description="Protein arginine N-methyltransferase" evidence="17">
    <location>
        <begin position="337"/>
        <end position="427"/>
    </location>
</feature>
<dbReference type="HOGENOM" id="CLU_017375_6_1_1"/>
<evidence type="ECO:0000256" key="5">
    <source>
        <dbReference type="ARBA" id="ARBA00022679"/>
    </source>
</evidence>
<keyword evidence="6 12" id="KW-0949">S-adenosyl-L-methionine</keyword>
<comment type="catalytic activity">
    <reaction evidence="10">
        <text>L-arginyl-[protein] + 2 S-adenosyl-L-methionine = N(omega),N(omega)-dimethyl-L-arginyl-[protein] + 2 S-adenosyl-L-homocysteine + 2 H(+)</text>
        <dbReference type="Rhea" id="RHEA:48096"/>
        <dbReference type="Rhea" id="RHEA-COMP:10532"/>
        <dbReference type="Rhea" id="RHEA-COMP:11991"/>
        <dbReference type="ChEBI" id="CHEBI:15378"/>
        <dbReference type="ChEBI" id="CHEBI:29965"/>
        <dbReference type="ChEBI" id="CHEBI:57856"/>
        <dbReference type="ChEBI" id="CHEBI:59789"/>
        <dbReference type="ChEBI" id="CHEBI:61897"/>
        <dbReference type="EC" id="2.1.1.319"/>
    </reaction>
    <physiologicalReaction direction="left-to-right" evidence="10">
        <dbReference type="Rhea" id="RHEA:48097"/>
    </physiologicalReaction>
</comment>
<dbReference type="AlphaFoldDB" id="J6ELJ7"/>
<feature type="coiled-coil region" evidence="13">
    <location>
        <begin position="138"/>
        <end position="165"/>
    </location>
</feature>
<dbReference type="GO" id="GO:0042054">
    <property type="term" value="F:histone methyltransferase activity"/>
    <property type="evidence" value="ECO:0007669"/>
    <property type="project" value="TreeGrafter"/>
</dbReference>
<evidence type="ECO:0000259" key="16">
    <source>
        <dbReference type="Pfam" id="PF21137"/>
    </source>
</evidence>
<dbReference type="EC" id="2.1.1.319" evidence="2"/>
<dbReference type="SUPFAM" id="SSF57667">
    <property type="entry name" value="beta-beta-alpha zinc fingers"/>
    <property type="match status" value="1"/>
</dbReference>
<evidence type="ECO:0000256" key="12">
    <source>
        <dbReference type="PROSITE-ProRule" id="PRU01015"/>
    </source>
</evidence>